<sequence length="67" mass="6991">MSSGGVLSSPESHATIQFTSRVVANMGASLDHSGSASDSVIYDAEEAVPEGCNEQTEDDSDEIVEDE</sequence>
<dbReference type="Proteomes" id="UP000218811">
    <property type="component" value="Unassembled WGS sequence"/>
</dbReference>
<dbReference type="AlphaFoldDB" id="A0A2H3K1V2"/>
<proteinExistence type="predicted"/>
<evidence type="ECO:0000256" key="1">
    <source>
        <dbReference type="SAM" id="MobiDB-lite"/>
    </source>
</evidence>
<organism evidence="2 3">
    <name type="scientific">Wolfiporia cocos (strain MD-104)</name>
    <name type="common">Brown rot fungus</name>
    <dbReference type="NCBI Taxonomy" id="742152"/>
    <lineage>
        <taxon>Eukaryota</taxon>
        <taxon>Fungi</taxon>
        <taxon>Dikarya</taxon>
        <taxon>Basidiomycota</taxon>
        <taxon>Agaricomycotina</taxon>
        <taxon>Agaricomycetes</taxon>
        <taxon>Polyporales</taxon>
        <taxon>Phaeolaceae</taxon>
        <taxon>Wolfiporia</taxon>
    </lineage>
</organism>
<evidence type="ECO:0000313" key="3">
    <source>
        <dbReference type="Proteomes" id="UP000218811"/>
    </source>
</evidence>
<dbReference type="EMBL" id="KB468157">
    <property type="protein sequence ID" value="PCH44108.1"/>
    <property type="molecule type" value="Genomic_DNA"/>
</dbReference>
<evidence type="ECO:0000313" key="2">
    <source>
        <dbReference type="EMBL" id="PCH44108.1"/>
    </source>
</evidence>
<feature type="region of interest" description="Disordered" evidence="1">
    <location>
        <begin position="29"/>
        <end position="67"/>
    </location>
</feature>
<gene>
    <name evidence="2" type="ORF">WOLCODRAFT_154145</name>
</gene>
<reference evidence="2 3" key="1">
    <citation type="journal article" date="2012" name="Science">
        <title>The Paleozoic origin of enzymatic lignin decomposition reconstructed from 31 fungal genomes.</title>
        <authorList>
            <person name="Floudas D."/>
            <person name="Binder M."/>
            <person name="Riley R."/>
            <person name="Barry K."/>
            <person name="Blanchette R.A."/>
            <person name="Henrissat B."/>
            <person name="Martinez A.T."/>
            <person name="Otillar R."/>
            <person name="Spatafora J.W."/>
            <person name="Yadav J.S."/>
            <person name="Aerts A."/>
            <person name="Benoit I."/>
            <person name="Boyd A."/>
            <person name="Carlson A."/>
            <person name="Copeland A."/>
            <person name="Coutinho P.M."/>
            <person name="de Vries R.P."/>
            <person name="Ferreira P."/>
            <person name="Findley K."/>
            <person name="Foster B."/>
            <person name="Gaskell J."/>
            <person name="Glotzer D."/>
            <person name="Gorecki P."/>
            <person name="Heitman J."/>
            <person name="Hesse C."/>
            <person name="Hori C."/>
            <person name="Igarashi K."/>
            <person name="Jurgens J.A."/>
            <person name="Kallen N."/>
            <person name="Kersten P."/>
            <person name="Kohler A."/>
            <person name="Kuees U."/>
            <person name="Kumar T.K.A."/>
            <person name="Kuo A."/>
            <person name="LaButti K."/>
            <person name="Larrondo L.F."/>
            <person name="Lindquist E."/>
            <person name="Ling A."/>
            <person name="Lombard V."/>
            <person name="Lucas S."/>
            <person name="Lundell T."/>
            <person name="Martin R."/>
            <person name="McLaughlin D.J."/>
            <person name="Morgenstern I."/>
            <person name="Morin E."/>
            <person name="Murat C."/>
            <person name="Nagy L.G."/>
            <person name="Nolan M."/>
            <person name="Ohm R.A."/>
            <person name="Patyshakuliyeva A."/>
            <person name="Rokas A."/>
            <person name="Ruiz-Duenas F.J."/>
            <person name="Sabat G."/>
            <person name="Salamov A."/>
            <person name="Samejima M."/>
            <person name="Schmutz J."/>
            <person name="Slot J.C."/>
            <person name="St John F."/>
            <person name="Stenlid J."/>
            <person name="Sun H."/>
            <person name="Sun S."/>
            <person name="Syed K."/>
            <person name="Tsang A."/>
            <person name="Wiebenga A."/>
            <person name="Young D."/>
            <person name="Pisabarro A."/>
            <person name="Eastwood D.C."/>
            <person name="Martin F."/>
            <person name="Cullen D."/>
            <person name="Grigoriev I.V."/>
            <person name="Hibbett D.S."/>
        </authorList>
    </citation>
    <scope>NUCLEOTIDE SEQUENCE [LARGE SCALE GENOMIC DNA]</scope>
    <source>
        <strain evidence="2 3">MD-104</strain>
    </source>
</reference>
<name>A0A2H3K1V2_WOLCO</name>
<accession>A0A2H3K1V2</accession>
<feature type="compositionally biased region" description="Acidic residues" evidence="1">
    <location>
        <begin position="55"/>
        <end position="67"/>
    </location>
</feature>
<protein>
    <submittedName>
        <fullName evidence="2">Uncharacterized protein</fullName>
    </submittedName>
</protein>
<keyword evidence="3" id="KW-1185">Reference proteome</keyword>